<evidence type="ECO:0000256" key="1">
    <source>
        <dbReference type="SAM" id="MobiDB-lite"/>
    </source>
</evidence>
<accession>A0AA36DE18</accession>
<protein>
    <submittedName>
        <fullName evidence="3">Uncharacterized protein</fullName>
    </submittedName>
</protein>
<dbReference type="Proteomes" id="UP001177023">
    <property type="component" value="Unassembled WGS sequence"/>
</dbReference>
<keyword evidence="2" id="KW-0732">Signal</keyword>
<sequence length="132" mass="14506">MLAITLTCFFPLTLTLHMAACATTRTKNELNKGTAPPRKRLLSKSLSDDSTQRDSTPPKIRLVSPVGKESMENFQNKLKDLRRGKSRGGETSGRTMIDDDDSTLCKVPSLDRSAIHSLTTQIELPTADTFAP</sequence>
<feature type="non-terminal residue" evidence="3">
    <location>
        <position position="1"/>
    </location>
</feature>
<evidence type="ECO:0000256" key="2">
    <source>
        <dbReference type="SAM" id="SignalP"/>
    </source>
</evidence>
<feature type="chain" id="PRO_5041460117" evidence="2">
    <location>
        <begin position="16"/>
        <end position="132"/>
    </location>
</feature>
<proteinExistence type="predicted"/>
<dbReference type="EMBL" id="CATQJA010002706">
    <property type="protein sequence ID" value="CAJ0585833.1"/>
    <property type="molecule type" value="Genomic_DNA"/>
</dbReference>
<keyword evidence="4" id="KW-1185">Reference proteome</keyword>
<comment type="caution">
    <text evidence="3">The sequence shown here is derived from an EMBL/GenBank/DDBJ whole genome shotgun (WGS) entry which is preliminary data.</text>
</comment>
<evidence type="ECO:0000313" key="3">
    <source>
        <dbReference type="EMBL" id="CAJ0585833.1"/>
    </source>
</evidence>
<feature type="region of interest" description="Disordered" evidence="1">
    <location>
        <begin position="28"/>
        <end position="103"/>
    </location>
</feature>
<feature type="signal peptide" evidence="2">
    <location>
        <begin position="1"/>
        <end position="15"/>
    </location>
</feature>
<name>A0AA36DE18_9BILA</name>
<reference evidence="3" key="1">
    <citation type="submission" date="2023-06" db="EMBL/GenBank/DDBJ databases">
        <authorList>
            <person name="Delattre M."/>
        </authorList>
    </citation>
    <scope>NUCLEOTIDE SEQUENCE</scope>
    <source>
        <strain evidence="3">AF72</strain>
    </source>
</reference>
<gene>
    <name evidence="3" type="ORF">MSPICULIGERA_LOCUS23843</name>
</gene>
<organism evidence="3 4">
    <name type="scientific">Mesorhabditis spiculigera</name>
    <dbReference type="NCBI Taxonomy" id="96644"/>
    <lineage>
        <taxon>Eukaryota</taxon>
        <taxon>Metazoa</taxon>
        <taxon>Ecdysozoa</taxon>
        <taxon>Nematoda</taxon>
        <taxon>Chromadorea</taxon>
        <taxon>Rhabditida</taxon>
        <taxon>Rhabditina</taxon>
        <taxon>Rhabditomorpha</taxon>
        <taxon>Rhabditoidea</taxon>
        <taxon>Rhabditidae</taxon>
        <taxon>Mesorhabditinae</taxon>
        <taxon>Mesorhabditis</taxon>
    </lineage>
</organism>
<evidence type="ECO:0000313" key="4">
    <source>
        <dbReference type="Proteomes" id="UP001177023"/>
    </source>
</evidence>
<dbReference type="AlphaFoldDB" id="A0AA36DE18"/>